<proteinExistence type="predicted"/>
<name>A0ABQ8SNB6_PERAM</name>
<protein>
    <submittedName>
        <fullName evidence="1">Uncharacterized protein</fullName>
    </submittedName>
</protein>
<accession>A0ABQ8SNB6</accession>
<organism evidence="1 2">
    <name type="scientific">Periplaneta americana</name>
    <name type="common">American cockroach</name>
    <name type="synonym">Blatta americana</name>
    <dbReference type="NCBI Taxonomy" id="6978"/>
    <lineage>
        <taxon>Eukaryota</taxon>
        <taxon>Metazoa</taxon>
        <taxon>Ecdysozoa</taxon>
        <taxon>Arthropoda</taxon>
        <taxon>Hexapoda</taxon>
        <taxon>Insecta</taxon>
        <taxon>Pterygota</taxon>
        <taxon>Neoptera</taxon>
        <taxon>Polyneoptera</taxon>
        <taxon>Dictyoptera</taxon>
        <taxon>Blattodea</taxon>
        <taxon>Blattoidea</taxon>
        <taxon>Blattidae</taxon>
        <taxon>Blattinae</taxon>
        <taxon>Periplaneta</taxon>
    </lineage>
</organism>
<comment type="caution">
    <text evidence="1">The sequence shown here is derived from an EMBL/GenBank/DDBJ whole genome shotgun (WGS) entry which is preliminary data.</text>
</comment>
<sequence length="91" mass="10076">MAGLCEGDNDLAGSLKAICQNTQSYFENFNSKSVSGSVGNEVRDKLELRFLLRREHRRISNFAILDKFEPNIAPVMYAASTSCIGLAVYIV</sequence>
<evidence type="ECO:0000313" key="1">
    <source>
        <dbReference type="EMBL" id="KAJ4435271.1"/>
    </source>
</evidence>
<reference evidence="1 2" key="1">
    <citation type="journal article" date="2022" name="Allergy">
        <title>Genome assembly and annotation of Periplaneta americana reveal a comprehensive cockroach allergen profile.</title>
        <authorList>
            <person name="Wang L."/>
            <person name="Xiong Q."/>
            <person name="Saelim N."/>
            <person name="Wang L."/>
            <person name="Nong W."/>
            <person name="Wan A.T."/>
            <person name="Shi M."/>
            <person name="Liu X."/>
            <person name="Cao Q."/>
            <person name="Hui J.H.L."/>
            <person name="Sookrung N."/>
            <person name="Leung T.F."/>
            <person name="Tungtrongchitr A."/>
            <person name="Tsui S.K.W."/>
        </authorList>
    </citation>
    <scope>NUCLEOTIDE SEQUENCE [LARGE SCALE GENOMIC DNA]</scope>
    <source>
        <strain evidence="1">PWHHKU_190912</strain>
    </source>
</reference>
<evidence type="ECO:0000313" key="2">
    <source>
        <dbReference type="Proteomes" id="UP001148838"/>
    </source>
</evidence>
<dbReference type="Proteomes" id="UP001148838">
    <property type="component" value="Unassembled WGS sequence"/>
</dbReference>
<gene>
    <name evidence="1" type="ORF">ANN_23849</name>
</gene>
<dbReference type="EMBL" id="JAJSOF020000025">
    <property type="protein sequence ID" value="KAJ4435271.1"/>
    <property type="molecule type" value="Genomic_DNA"/>
</dbReference>
<keyword evidence="2" id="KW-1185">Reference proteome</keyword>